<keyword evidence="1" id="KW-0812">Transmembrane</keyword>
<protein>
    <recommendedName>
        <fullName evidence="3">Universal stress protein</fullName>
    </recommendedName>
</protein>
<gene>
    <name evidence="2" type="ORF">ENG63_03285</name>
</gene>
<feature type="transmembrane region" description="Helical" evidence="1">
    <location>
        <begin position="184"/>
        <end position="203"/>
    </location>
</feature>
<evidence type="ECO:0000256" key="1">
    <source>
        <dbReference type="SAM" id="Phobius"/>
    </source>
</evidence>
<accession>A0A7C0Y533</accession>
<feature type="transmembrane region" description="Helical" evidence="1">
    <location>
        <begin position="150"/>
        <end position="172"/>
    </location>
</feature>
<sequence length="221" mass="24689">MERVLFLEQDADERSPTLNCVMEIVRKRKCELKCIFLVPVSLEITDWIQVQEKQIKEATARAEGVARKFQEKLTSEGLKFSWKVIPFTPSAFIESVQEMLPVNVIITGKLNLDPLAEKGIKHLEDLSVYFSCPVLPARSLIKEKGSNGRILSRMLLFGTGAAGIYFGFFPLLEKFNKVLYMKGGVLGALAVMLTVPIVAYTYGSFTECIPKLLGLEKTAGH</sequence>
<comment type="caution">
    <text evidence="2">The sequence shown here is derived from an EMBL/GenBank/DDBJ whole genome shotgun (WGS) entry which is preliminary data.</text>
</comment>
<evidence type="ECO:0008006" key="3">
    <source>
        <dbReference type="Google" id="ProtNLM"/>
    </source>
</evidence>
<proteinExistence type="predicted"/>
<reference evidence="2" key="1">
    <citation type="journal article" date="2020" name="mSystems">
        <title>Genome- and Community-Level Interaction Insights into Carbon Utilization and Element Cycling Functions of Hydrothermarchaeota in Hydrothermal Sediment.</title>
        <authorList>
            <person name="Zhou Z."/>
            <person name="Liu Y."/>
            <person name="Xu W."/>
            <person name="Pan J."/>
            <person name="Luo Z.H."/>
            <person name="Li M."/>
        </authorList>
    </citation>
    <scope>NUCLEOTIDE SEQUENCE [LARGE SCALE GENOMIC DNA]</scope>
    <source>
        <strain evidence="2">HyVt-233</strain>
    </source>
</reference>
<organism evidence="2">
    <name type="scientific">Desulfofervidus auxilii</name>
    <dbReference type="NCBI Taxonomy" id="1621989"/>
    <lineage>
        <taxon>Bacteria</taxon>
        <taxon>Pseudomonadati</taxon>
        <taxon>Thermodesulfobacteriota</taxon>
        <taxon>Candidatus Desulfofervidia</taxon>
        <taxon>Candidatus Desulfofervidales</taxon>
        <taxon>Candidatus Desulfofervidaceae</taxon>
        <taxon>Candidatus Desulfofervidus</taxon>
    </lineage>
</organism>
<dbReference type="Proteomes" id="UP000886289">
    <property type="component" value="Unassembled WGS sequence"/>
</dbReference>
<keyword evidence="1" id="KW-1133">Transmembrane helix</keyword>
<name>A0A7C0Y533_DESA2</name>
<dbReference type="AlphaFoldDB" id="A0A7C0Y533"/>
<evidence type="ECO:0000313" key="2">
    <source>
        <dbReference type="EMBL" id="HDD43869.1"/>
    </source>
</evidence>
<dbReference type="SUPFAM" id="SSF52402">
    <property type="entry name" value="Adenine nucleotide alpha hydrolases-like"/>
    <property type="match status" value="1"/>
</dbReference>
<keyword evidence="1" id="KW-0472">Membrane</keyword>
<dbReference type="EMBL" id="DRBS01000127">
    <property type="protein sequence ID" value="HDD43869.1"/>
    <property type="molecule type" value="Genomic_DNA"/>
</dbReference>